<protein>
    <submittedName>
        <fullName evidence="1">Uncharacterized protein</fullName>
    </submittedName>
</protein>
<evidence type="ECO:0000313" key="1">
    <source>
        <dbReference type="EMBL" id="KAG2641798.1"/>
    </source>
</evidence>
<accession>A0A8T0W2Y6</accession>
<comment type="caution">
    <text evidence="1">The sequence shown here is derived from an EMBL/GenBank/DDBJ whole genome shotgun (WGS) entry which is preliminary data.</text>
</comment>
<gene>
    <name evidence="1" type="ORF">PVAP13_2KG234316</name>
</gene>
<organism evidence="1 2">
    <name type="scientific">Panicum virgatum</name>
    <name type="common">Blackwell switchgrass</name>
    <dbReference type="NCBI Taxonomy" id="38727"/>
    <lineage>
        <taxon>Eukaryota</taxon>
        <taxon>Viridiplantae</taxon>
        <taxon>Streptophyta</taxon>
        <taxon>Embryophyta</taxon>
        <taxon>Tracheophyta</taxon>
        <taxon>Spermatophyta</taxon>
        <taxon>Magnoliopsida</taxon>
        <taxon>Liliopsida</taxon>
        <taxon>Poales</taxon>
        <taxon>Poaceae</taxon>
        <taxon>PACMAD clade</taxon>
        <taxon>Panicoideae</taxon>
        <taxon>Panicodae</taxon>
        <taxon>Paniceae</taxon>
        <taxon>Panicinae</taxon>
        <taxon>Panicum</taxon>
        <taxon>Panicum sect. Hiantes</taxon>
    </lineage>
</organism>
<dbReference type="Proteomes" id="UP000823388">
    <property type="component" value="Chromosome 2K"/>
</dbReference>
<sequence length="112" mass="12848">MGTHYPYPNPYPLYLGRVWITHLNLDMDRNTIGIVEQFKLLVFVVLGLCKPGRGRKRISKGSGNRNMEESIINCQFLPLELDTDICLNVFLMPPIPTVLRCSFLFLRPAKLV</sequence>
<dbReference type="AlphaFoldDB" id="A0A8T0W2Y6"/>
<proteinExistence type="predicted"/>
<dbReference type="EMBL" id="CM029039">
    <property type="protein sequence ID" value="KAG2641798.1"/>
    <property type="molecule type" value="Genomic_DNA"/>
</dbReference>
<keyword evidence="2" id="KW-1185">Reference proteome</keyword>
<reference evidence="1" key="1">
    <citation type="submission" date="2020-05" db="EMBL/GenBank/DDBJ databases">
        <title>WGS assembly of Panicum virgatum.</title>
        <authorList>
            <person name="Lovell J.T."/>
            <person name="Jenkins J."/>
            <person name="Shu S."/>
            <person name="Juenger T.E."/>
            <person name="Schmutz J."/>
        </authorList>
    </citation>
    <scope>NUCLEOTIDE SEQUENCE</scope>
    <source>
        <strain evidence="1">AP13</strain>
    </source>
</reference>
<name>A0A8T0W2Y6_PANVG</name>
<evidence type="ECO:0000313" key="2">
    <source>
        <dbReference type="Proteomes" id="UP000823388"/>
    </source>
</evidence>